<dbReference type="AlphaFoldDB" id="F0VHE4"/>
<dbReference type="CDD" id="cd00051">
    <property type="entry name" value="EFh"/>
    <property type="match status" value="1"/>
</dbReference>
<dbReference type="InParanoid" id="F0VHE4"/>
<organism evidence="5 7">
    <name type="scientific">Neospora caninum (strain Liverpool)</name>
    <dbReference type="NCBI Taxonomy" id="572307"/>
    <lineage>
        <taxon>Eukaryota</taxon>
        <taxon>Sar</taxon>
        <taxon>Alveolata</taxon>
        <taxon>Apicomplexa</taxon>
        <taxon>Conoidasida</taxon>
        <taxon>Coccidia</taxon>
        <taxon>Eucoccidiorida</taxon>
        <taxon>Eimeriorina</taxon>
        <taxon>Sarcocystidae</taxon>
        <taxon>Neospora</taxon>
    </lineage>
</organism>
<evidence type="ECO:0000256" key="2">
    <source>
        <dbReference type="SAM" id="MobiDB-lite"/>
    </source>
</evidence>
<dbReference type="Gene3D" id="1.10.238.10">
    <property type="entry name" value="EF-hand"/>
    <property type="match status" value="1"/>
</dbReference>
<dbReference type="EMBL" id="FR823389">
    <property type="protein sequence ID" value="CBZ53138.1"/>
    <property type="molecule type" value="Genomic_DNA"/>
</dbReference>
<protein>
    <submittedName>
        <fullName evidence="6">EF hand domain-containing protein</fullName>
    </submittedName>
</protein>
<keyword evidence="3" id="KW-0732">Signal</keyword>
<reference evidence="5" key="1">
    <citation type="submission" date="2011-02" db="EMBL/GenBank/DDBJ databases">
        <authorList>
            <person name="Aslett M."/>
        </authorList>
    </citation>
    <scope>NUCLEOTIDE SEQUENCE</scope>
    <source>
        <strain evidence="5">Liverpool</strain>
    </source>
</reference>
<dbReference type="eggNOG" id="ENOG502SG92">
    <property type="taxonomic scope" value="Eukaryota"/>
</dbReference>
<reference evidence="6" key="4">
    <citation type="journal article" date="2015" name="PLoS ONE">
        <title>Comprehensive Evaluation of Toxoplasma gondii VEG and Neospora caninum LIV Genomes with Tachyzoite Stage Transcriptome and Proteome Defines Novel Transcript Features.</title>
        <authorList>
            <person name="Ramaprasad A."/>
            <person name="Mourier T."/>
            <person name="Naeem R."/>
            <person name="Malas T.B."/>
            <person name="Moussa E."/>
            <person name="Panigrahi A."/>
            <person name="Vermont S.J."/>
            <person name="Otto T.D."/>
            <person name="Wastling J."/>
            <person name="Pain A."/>
        </authorList>
    </citation>
    <scope>NUCLEOTIDE SEQUENCE</scope>
    <source>
        <strain evidence="6">Liverpool</strain>
    </source>
</reference>
<dbReference type="PROSITE" id="PS50222">
    <property type="entry name" value="EF_HAND_2"/>
    <property type="match status" value="2"/>
</dbReference>
<sequence length="136" mass="15121">MKVACRVVFCLVSLFFLSSLSSLPFSSLLLVEGASSQAPPATQKGNSSSPPRTAADDKATVHKVGRELDEEDETFLREEFMEYDTNGDGMLDAYEVRITHPEIGNQELFSFFRSVDANQDGLLTLREYREYVAASI</sequence>
<evidence type="ECO:0000256" key="1">
    <source>
        <dbReference type="ARBA" id="ARBA00022837"/>
    </source>
</evidence>
<feature type="domain" description="EF-hand" evidence="4">
    <location>
        <begin position="71"/>
        <end position="106"/>
    </location>
</feature>
<dbReference type="SUPFAM" id="SSF47473">
    <property type="entry name" value="EF-hand"/>
    <property type="match status" value="1"/>
</dbReference>
<feature type="region of interest" description="Disordered" evidence="2">
    <location>
        <begin position="35"/>
        <end position="63"/>
    </location>
</feature>
<evidence type="ECO:0000313" key="7">
    <source>
        <dbReference type="Proteomes" id="UP000007494"/>
    </source>
</evidence>
<dbReference type="RefSeq" id="XP_003883170.1">
    <property type="nucleotide sequence ID" value="XM_003883121.1"/>
</dbReference>
<reference evidence="7" key="3">
    <citation type="journal article" date="2012" name="PLoS Pathog.">
        <title>Comparative genomics of the apicomplexan parasites Toxoplasma gondii and Neospora caninum: Coccidia differing in host range and transmission strategy.</title>
        <authorList>
            <person name="Reid A.J."/>
            <person name="Vermont S.J."/>
            <person name="Cotton J.A."/>
            <person name="Harris D."/>
            <person name="Hill-Cawthorne G.A."/>
            <person name="Konen-Waisman S."/>
            <person name="Latham S.M."/>
            <person name="Mourier T."/>
            <person name="Norton R."/>
            <person name="Quail M.A."/>
            <person name="Sanders M."/>
            <person name="Shanmugam D."/>
            <person name="Sohal A."/>
            <person name="Wasmuth J.D."/>
            <person name="Brunk B."/>
            <person name="Grigg M.E."/>
            <person name="Howard J.C."/>
            <person name="Parkinson J."/>
            <person name="Roos D.S."/>
            <person name="Trees A.J."/>
            <person name="Berriman M."/>
            <person name="Pain A."/>
            <person name="Wastling J.M."/>
        </authorList>
    </citation>
    <scope>NUCLEOTIDE SEQUENCE [LARGE SCALE GENOMIC DNA]</scope>
    <source>
        <strain evidence="7">Liverpool</strain>
    </source>
</reference>
<evidence type="ECO:0000313" key="5">
    <source>
        <dbReference type="EMBL" id="CBZ53138.1"/>
    </source>
</evidence>
<dbReference type="GeneID" id="13443326"/>
<dbReference type="Proteomes" id="UP000007494">
    <property type="component" value="Chromosome VIIb"/>
</dbReference>
<evidence type="ECO:0000259" key="4">
    <source>
        <dbReference type="PROSITE" id="PS50222"/>
    </source>
</evidence>
<dbReference type="VEuPathDB" id="ToxoDB:NCLIV_029255"/>
<dbReference type="InterPro" id="IPR002048">
    <property type="entry name" value="EF_hand_dom"/>
</dbReference>
<dbReference type="GO" id="GO:0005509">
    <property type="term" value="F:calcium ion binding"/>
    <property type="evidence" value="ECO:0007669"/>
    <property type="project" value="InterPro"/>
</dbReference>
<dbReference type="Pfam" id="PF13499">
    <property type="entry name" value="EF-hand_7"/>
    <property type="match status" value="1"/>
</dbReference>
<evidence type="ECO:0000256" key="3">
    <source>
        <dbReference type="SAM" id="SignalP"/>
    </source>
</evidence>
<dbReference type="SMART" id="SM00054">
    <property type="entry name" value="EFh"/>
    <property type="match status" value="2"/>
</dbReference>
<gene>
    <name evidence="6" type="ORF">BN1204_029255_1</name>
    <name evidence="5" type="ORF">NCLIV_029255</name>
</gene>
<evidence type="ECO:0000313" key="6">
    <source>
        <dbReference type="EMBL" id="CEL67129.1"/>
    </source>
</evidence>
<feature type="chain" id="PRO_5007655226" evidence="3">
    <location>
        <begin position="23"/>
        <end position="136"/>
    </location>
</feature>
<name>F0VHE4_NEOCL</name>
<dbReference type="InterPro" id="IPR018247">
    <property type="entry name" value="EF_Hand_1_Ca_BS"/>
</dbReference>
<keyword evidence="1" id="KW-0106">Calcium</keyword>
<accession>F0VHE4</accession>
<feature type="compositionally biased region" description="Basic and acidic residues" evidence="2">
    <location>
        <begin position="54"/>
        <end position="63"/>
    </location>
</feature>
<dbReference type="EMBL" id="LN714482">
    <property type="protein sequence ID" value="CEL67129.1"/>
    <property type="molecule type" value="Genomic_DNA"/>
</dbReference>
<reference evidence="5" key="2">
    <citation type="submission" date="2011-03" db="EMBL/GenBank/DDBJ databases">
        <title>Comparative genomics and transcriptomics of Neospora caninum and Toxoplasma gondii.</title>
        <authorList>
            <person name="Reid A.J."/>
            <person name="Sohal A."/>
            <person name="Harris D."/>
            <person name="Quail M."/>
            <person name="Sanders M."/>
            <person name="Berriman M."/>
            <person name="Wastling J.M."/>
            <person name="Pain A."/>
        </authorList>
    </citation>
    <scope>NUCLEOTIDE SEQUENCE</scope>
    <source>
        <strain evidence="5">Liverpool</strain>
    </source>
</reference>
<feature type="compositionally biased region" description="Polar residues" evidence="2">
    <location>
        <begin position="35"/>
        <end position="51"/>
    </location>
</feature>
<feature type="domain" description="EF-hand" evidence="4">
    <location>
        <begin position="107"/>
        <end position="136"/>
    </location>
</feature>
<dbReference type="InterPro" id="IPR011992">
    <property type="entry name" value="EF-hand-dom_pair"/>
</dbReference>
<dbReference type="PROSITE" id="PS00018">
    <property type="entry name" value="EF_HAND_1"/>
    <property type="match status" value="2"/>
</dbReference>
<keyword evidence="7" id="KW-1185">Reference proteome</keyword>
<dbReference type="OrthoDB" id="10263155at2759"/>
<feature type="signal peptide" evidence="3">
    <location>
        <begin position="1"/>
        <end position="22"/>
    </location>
</feature>
<proteinExistence type="predicted"/>